<dbReference type="RefSeq" id="WP_345528571.1">
    <property type="nucleotide sequence ID" value="NZ_BAABKN010000023.1"/>
</dbReference>
<dbReference type="Proteomes" id="UP001499882">
    <property type="component" value="Unassembled WGS sequence"/>
</dbReference>
<dbReference type="EMBL" id="BAABKN010000023">
    <property type="protein sequence ID" value="GAA4749756.1"/>
    <property type="molecule type" value="Genomic_DNA"/>
</dbReference>
<sequence>MSETPDKERSPVLSDNAHRELDGAGVATTAWLVGPFTVVGSTLRTRGPPTTSTAPVNTVPGAQTLALAEEHPGAPTRAD</sequence>
<name>A0ABP8Z8K8_9ACTN</name>
<protein>
    <submittedName>
        <fullName evidence="2">Uncharacterized protein</fullName>
    </submittedName>
</protein>
<gene>
    <name evidence="2" type="ORF">GCM10023350_38610</name>
</gene>
<evidence type="ECO:0000256" key="1">
    <source>
        <dbReference type="SAM" id="MobiDB-lite"/>
    </source>
</evidence>
<comment type="caution">
    <text evidence="2">The sequence shown here is derived from an EMBL/GenBank/DDBJ whole genome shotgun (WGS) entry which is preliminary data.</text>
</comment>
<evidence type="ECO:0000313" key="2">
    <source>
        <dbReference type="EMBL" id="GAA4749756.1"/>
    </source>
</evidence>
<reference evidence="3" key="1">
    <citation type="journal article" date="2019" name="Int. J. Syst. Evol. Microbiol.">
        <title>The Global Catalogue of Microorganisms (GCM) 10K type strain sequencing project: providing services to taxonomists for standard genome sequencing and annotation.</title>
        <authorList>
            <consortium name="The Broad Institute Genomics Platform"/>
            <consortium name="The Broad Institute Genome Sequencing Center for Infectious Disease"/>
            <person name="Wu L."/>
            <person name="Ma J."/>
        </authorList>
    </citation>
    <scope>NUCLEOTIDE SEQUENCE [LARGE SCALE GENOMIC DNA]</scope>
    <source>
        <strain evidence="3">JCM 18532</strain>
    </source>
</reference>
<organism evidence="2 3">
    <name type="scientific">Nocardioides endophyticus</name>
    <dbReference type="NCBI Taxonomy" id="1353775"/>
    <lineage>
        <taxon>Bacteria</taxon>
        <taxon>Bacillati</taxon>
        <taxon>Actinomycetota</taxon>
        <taxon>Actinomycetes</taxon>
        <taxon>Propionibacteriales</taxon>
        <taxon>Nocardioidaceae</taxon>
        <taxon>Nocardioides</taxon>
    </lineage>
</organism>
<keyword evidence="3" id="KW-1185">Reference proteome</keyword>
<accession>A0ABP8Z8K8</accession>
<proteinExistence type="predicted"/>
<feature type="region of interest" description="Disordered" evidence="1">
    <location>
        <begin position="1"/>
        <end position="20"/>
    </location>
</feature>
<evidence type="ECO:0000313" key="3">
    <source>
        <dbReference type="Proteomes" id="UP001499882"/>
    </source>
</evidence>